<dbReference type="Pfam" id="PF00023">
    <property type="entry name" value="Ank"/>
    <property type="match status" value="1"/>
</dbReference>
<organism evidence="3 4">
    <name type="scientific">Ziziphus jujuba var. spinosa</name>
    <dbReference type="NCBI Taxonomy" id="714518"/>
    <lineage>
        <taxon>Eukaryota</taxon>
        <taxon>Viridiplantae</taxon>
        <taxon>Streptophyta</taxon>
        <taxon>Embryophyta</taxon>
        <taxon>Tracheophyta</taxon>
        <taxon>Spermatophyta</taxon>
        <taxon>Magnoliopsida</taxon>
        <taxon>eudicotyledons</taxon>
        <taxon>Gunneridae</taxon>
        <taxon>Pentapetalae</taxon>
        <taxon>rosids</taxon>
        <taxon>fabids</taxon>
        <taxon>Rosales</taxon>
        <taxon>Rhamnaceae</taxon>
        <taxon>Paliureae</taxon>
        <taxon>Ziziphus</taxon>
    </lineage>
</organism>
<gene>
    <name evidence="3" type="ORF">FEM48_Zijuj01G0075200</name>
</gene>
<dbReference type="SMART" id="SM00248">
    <property type="entry name" value="ANK"/>
    <property type="match status" value="3"/>
</dbReference>
<reference evidence="3" key="1">
    <citation type="journal article" date="2021" name="Front. Plant Sci.">
        <title>Chromosome-Scale Genome Assembly for Chinese Sour Jujube and Insights Into Its Genome Evolution and Domestication Signature.</title>
        <authorList>
            <person name="Shen L.-Y."/>
            <person name="Luo H."/>
            <person name="Wang X.-L."/>
            <person name="Wang X.-M."/>
            <person name="Qiu X.-J."/>
            <person name="Liu H."/>
            <person name="Zhou S.-S."/>
            <person name="Jia K.-H."/>
            <person name="Nie S."/>
            <person name="Bao Y.-T."/>
            <person name="Zhang R.-G."/>
            <person name="Yun Q.-Z."/>
            <person name="Chai Y.-H."/>
            <person name="Lu J.-Y."/>
            <person name="Li Y."/>
            <person name="Zhao S.-W."/>
            <person name="Mao J.-F."/>
            <person name="Jia S.-G."/>
            <person name="Mao Y.-M."/>
        </authorList>
    </citation>
    <scope>NUCLEOTIDE SEQUENCE</scope>
    <source>
        <strain evidence="3">AT0</strain>
        <tissue evidence="3">Leaf</tissue>
    </source>
</reference>
<evidence type="ECO:0000256" key="1">
    <source>
        <dbReference type="PROSITE-ProRule" id="PRU00023"/>
    </source>
</evidence>
<dbReference type="Proteomes" id="UP000813462">
    <property type="component" value="Unassembled WGS sequence"/>
</dbReference>
<keyword evidence="1" id="KW-0040">ANK repeat</keyword>
<dbReference type="SUPFAM" id="SSF48403">
    <property type="entry name" value="Ankyrin repeat"/>
    <property type="match status" value="1"/>
</dbReference>
<dbReference type="InterPro" id="IPR002110">
    <property type="entry name" value="Ankyrin_rpt"/>
</dbReference>
<feature type="compositionally biased region" description="Polar residues" evidence="2">
    <location>
        <begin position="287"/>
        <end position="296"/>
    </location>
</feature>
<evidence type="ECO:0000256" key="2">
    <source>
        <dbReference type="SAM" id="MobiDB-lite"/>
    </source>
</evidence>
<dbReference type="PANTHER" id="PTHR24177">
    <property type="entry name" value="CASKIN"/>
    <property type="match status" value="1"/>
</dbReference>
<dbReference type="EMBL" id="JAEACU010000001">
    <property type="protein sequence ID" value="KAH7545264.1"/>
    <property type="molecule type" value="Genomic_DNA"/>
</dbReference>
<evidence type="ECO:0000313" key="4">
    <source>
        <dbReference type="Proteomes" id="UP000813462"/>
    </source>
</evidence>
<sequence>MGSVARMTKPYRALMEGKWKEVKDFYDTYPENIQTSDSMFPMFGDEEEQEGSIFQVKDIHGQTALHLAAANGNLEALDLLLKYEPQLLTITNKKTALELLKWDDDSRNELDDENHTTAFQLLANMPSAFKSGYRMGKFKKLLYYCLPNVDCHENDDKESDRKAQVTSSRNKEDIETGNKMSNQRSTADCPSGVSKVYNTFWKCIAREFPTIQKVWSEKTKHNKALELAKNLAEKDISWKYGNYGGAPSGDAYTLKFVLLNHADIDSEIIHQESPTIQSGFTVGTPSVTANDKISPSNDDKDQNANAEDEEAPPKSFESRYLDETPFIAAGRNGILEIVKAILDFYPQAIEHVNIKNENIFHVVARNRRAEILDYLLSSPNVPISRLRKKIEVENFDTILHSAAYSSASPSRDRPGEALLLQSDLQ</sequence>
<feature type="region of interest" description="Disordered" evidence="2">
    <location>
        <begin position="155"/>
        <end position="189"/>
    </location>
</feature>
<evidence type="ECO:0000313" key="3">
    <source>
        <dbReference type="EMBL" id="KAH7545264.1"/>
    </source>
</evidence>
<accession>A0A978VZY0</accession>
<dbReference type="Gene3D" id="1.25.40.20">
    <property type="entry name" value="Ankyrin repeat-containing domain"/>
    <property type="match status" value="2"/>
</dbReference>
<proteinExistence type="predicted"/>
<comment type="caution">
    <text evidence="3">The sequence shown here is derived from an EMBL/GenBank/DDBJ whole genome shotgun (WGS) entry which is preliminary data.</text>
</comment>
<feature type="region of interest" description="Disordered" evidence="2">
    <location>
        <begin position="287"/>
        <end position="316"/>
    </location>
</feature>
<dbReference type="PANTHER" id="PTHR24177:SF344">
    <property type="entry name" value="PGG DOMAIN-CONTAINING PROTEIN"/>
    <property type="match status" value="1"/>
</dbReference>
<feature type="compositionally biased region" description="Basic and acidic residues" evidence="2">
    <location>
        <begin position="155"/>
        <end position="176"/>
    </location>
</feature>
<name>A0A978VZY0_ZIZJJ</name>
<dbReference type="InterPro" id="IPR036770">
    <property type="entry name" value="Ankyrin_rpt-contain_sf"/>
</dbReference>
<feature type="repeat" description="ANK" evidence="1">
    <location>
        <begin position="60"/>
        <end position="92"/>
    </location>
</feature>
<dbReference type="PROSITE" id="PS50088">
    <property type="entry name" value="ANK_REPEAT"/>
    <property type="match status" value="1"/>
</dbReference>
<protein>
    <submittedName>
        <fullName evidence="3">Uncharacterized protein</fullName>
    </submittedName>
</protein>
<dbReference type="AlphaFoldDB" id="A0A978VZY0"/>
<dbReference type="PROSITE" id="PS50297">
    <property type="entry name" value="ANK_REP_REGION"/>
    <property type="match status" value="1"/>
</dbReference>
<feature type="compositionally biased region" description="Polar residues" evidence="2">
    <location>
        <begin position="178"/>
        <end position="188"/>
    </location>
</feature>
<dbReference type="GO" id="GO:0016020">
    <property type="term" value="C:membrane"/>
    <property type="evidence" value="ECO:0007669"/>
    <property type="project" value="TreeGrafter"/>
</dbReference>